<name>Q84NM0_ORYSJ</name>
<evidence type="ECO:0000313" key="2">
    <source>
        <dbReference type="EMBL" id="BAC75595.1"/>
    </source>
</evidence>
<sequence length="242" mass="26605">MFWAGDEKVLGPIVTDTIISSDEDDTINYYNHTPKRNDRINSHANQSINKKCRDKLLGPLVLSYPGHDLDAAGAIYMVPPAKILFLVVHITIDDPDRPVCVHVLVKQRPCASRPPIRRRPSSLRAARRASRRRRPDSATGCPPARLCRRPPIHAARQLQPPSHPPPPARPPRGPARQPPPPLGLGRRPPALRAARRASRRRRSDLAAARPPSARPGAPTAAARPPALRAAGHASRRRSDLVT</sequence>
<evidence type="ECO:0000256" key="1">
    <source>
        <dbReference type="SAM" id="MobiDB-lite"/>
    </source>
</evidence>
<feature type="region of interest" description="Disordered" evidence="1">
    <location>
        <begin position="112"/>
        <end position="242"/>
    </location>
</feature>
<dbReference type="EMBL" id="AP005261">
    <property type="protein sequence ID" value="BAC75595.1"/>
    <property type="molecule type" value="Genomic_DNA"/>
</dbReference>
<protein>
    <submittedName>
        <fullName evidence="2">Uncharacterized protein</fullName>
    </submittedName>
</protein>
<proteinExistence type="predicted"/>
<feature type="compositionally biased region" description="Basic residues" evidence="1">
    <location>
        <begin position="193"/>
        <end position="202"/>
    </location>
</feature>
<dbReference type="AlphaFoldDB" id="Q84NM0"/>
<accession>Q84NM0</accession>
<feature type="compositionally biased region" description="Low complexity" evidence="1">
    <location>
        <begin position="205"/>
        <end position="230"/>
    </location>
</feature>
<reference evidence="3" key="1">
    <citation type="journal article" date="2005" name="Nature">
        <title>The map-based sequence of the rice genome.</title>
        <authorList>
            <consortium name="International rice genome sequencing project (IRGSP)"/>
            <person name="Matsumoto T."/>
            <person name="Wu J."/>
            <person name="Kanamori H."/>
            <person name="Katayose Y."/>
            <person name="Fujisawa M."/>
            <person name="Namiki N."/>
            <person name="Mizuno H."/>
            <person name="Yamamoto K."/>
            <person name="Antonio B.A."/>
            <person name="Baba T."/>
            <person name="Sakata K."/>
            <person name="Nagamura Y."/>
            <person name="Aoki H."/>
            <person name="Arikawa K."/>
            <person name="Arita K."/>
            <person name="Bito T."/>
            <person name="Chiden Y."/>
            <person name="Fujitsuka N."/>
            <person name="Fukunaka R."/>
            <person name="Hamada M."/>
            <person name="Harada C."/>
            <person name="Hayashi A."/>
            <person name="Hijishita S."/>
            <person name="Honda M."/>
            <person name="Hosokawa S."/>
            <person name="Ichikawa Y."/>
            <person name="Idonuma A."/>
            <person name="Iijima M."/>
            <person name="Ikeda M."/>
            <person name="Ikeno M."/>
            <person name="Ito K."/>
            <person name="Ito S."/>
            <person name="Ito T."/>
            <person name="Ito Y."/>
            <person name="Ito Y."/>
            <person name="Iwabuchi A."/>
            <person name="Kamiya K."/>
            <person name="Karasawa W."/>
            <person name="Kurita K."/>
            <person name="Katagiri S."/>
            <person name="Kikuta A."/>
            <person name="Kobayashi H."/>
            <person name="Kobayashi N."/>
            <person name="Machita K."/>
            <person name="Maehara T."/>
            <person name="Masukawa M."/>
            <person name="Mizubayashi T."/>
            <person name="Mukai Y."/>
            <person name="Nagasaki H."/>
            <person name="Nagata Y."/>
            <person name="Naito S."/>
            <person name="Nakashima M."/>
            <person name="Nakama Y."/>
            <person name="Nakamichi Y."/>
            <person name="Nakamura M."/>
            <person name="Meguro A."/>
            <person name="Negishi M."/>
            <person name="Ohta I."/>
            <person name="Ohta T."/>
            <person name="Okamoto M."/>
            <person name="Ono N."/>
            <person name="Saji S."/>
            <person name="Sakaguchi M."/>
            <person name="Sakai K."/>
            <person name="Shibata M."/>
            <person name="Shimokawa T."/>
            <person name="Song J."/>
            <person name="Takazaki Y."/>
            <person name="Terasawa K."/>
            <person name="Tsugane M."/>
            <person name="Tsuji K."/>
            <person name="Ueda S."/>
            <person name="Waki K."/>
            <person name="Yamagata H."/>
            <person name="Yamamoto M."/>
            <person name="Yamamoto S."/>
            <person name="Yamane H."/>
            <person name="Yoshiki S."/>
            <person name="Yoshihara R."/>
            <person name="Yukawa K."/>
            <person name="Zhong H."/>
            <person name="Yano M."/>
            <person name="Yuan Q."/>
            <person name="Ouyang S."/>
            <person name="Liu J."/>
            <person name="Jones K.M."/>
            <person name="Gansberger K."/>
            <person name="Moffat K."/>
            <person name="Hill J."/>
            <person name="Bera J."/>
            <person name="Fadrosh D."/>
            <person name="Jin S."/>
            <person name="Johri S."/>
            <person name="Kim M."/>
            <person name="Overton L."/>
            <person name="Reardon M."/>
            <person name="Tsitrin T."/>
            <person name="Vuong H."/>
            <person name="Weaver B."/>
            <person name="Ciecko A."/>
            <person name="Tallon L."/>
            <person name="Jackson J."/>
            <person name="Pai G."/>
            <person name="Aken S.V."/>
            <person name="Utterback T."/>
            <person name="Reidmuller S."/>
            <person name="Feldblyum T."/>
            <person name="Hsiao J."/>
            <person name="Zismann V."/>
            <person name="Iobst S."/>
            <person name="de Vazeille A.R."/>
            <person name="Buell C.R."/>
            <person name="Ying K."/>
            <person name="Li Y."/>
            <person name="Lu T."/>
            <person name="Huang Y."/>
            <person name="Zhao Q."/>
            <person name="Feng Q."/>
            <person name="Zhang L."/>
            <person name="Zhu J."/>
            <person name="Weng Q."/>
            <person name="Mu J."/>
            <person name="Lu Y."/>
            <person name="Fan D."/>
            <person name="Liu Y."/>
            <person name="Guan J."/>
            <person name="Zhang Y."/>
            <person name="Yu S."/>
            <person name="Liu X."/>
            <person name="Zhang Y."/>
            <person name="Hong G."/>
            <person name="Han B."/>
            <person name="Choisne N."/>
            <person name="Demange N."/>
            <person name="Orjeda G."/>
            <person name="Samain S."/>
            <person name="Cattolico L."/>
            <person name="Pelletier E."/>
            <person name="Couloux A."/>
            <person name="Segurens B."/>
            <person name="Wincker P."/>
            <person name="D'Hont A."/>
            <person name="Scarpelli C."/>
            <person name="Weissenbach J."/>
            <person name="Salanoubat M."/>
            <person name="Quetier F."/>
            <person name="Yu Y."/>
            <person name="Kim H.R."/>
            <person name="Rambo T."/>
            <person name="Currie J."/>
            <person name="Collura K."/>
            <person name="Luo M."/>
            <person name="Yang T."/>
            <person name="Ammiraju J.S.S."/>
            <person name="Engler F."/>
            <person name="Soderlund C."/>
            <person name="Wing R.A."/>
            <person name="Palmer L.E."/>
            <person name="de la Bastide M."/>
            <person name="Spiegel L."/>
            <person name="Nascimento L."/>
            <person name="Zutavern T."/>
            <person name="O'Shaughnessy A."/>
            <person name="Dike S."/>
            <person name="Dedhia N."/>
            <person name="Preston R."/>
            <person name="Balija V."/>
            <person name="McCombie W.R."/>
            <person name="Chow T."/>
            <person name="Chen H."/>
            <person name="Chung M."/>
            <person name="Chen C."/>
            <person name="Shaw J."/>
            <person name="Wu H."/>
            <person name="Hsiao K."/>
            <person name="Chao Y."/>
            <person name="Chu M."/>
            <person name="Cheng C."/>
            <person name="Hour A."/>
            <person name="Lee P."/>
            <person name="Lin S."/>
            <person name="Lin Y."/>
            <person name="Liou J."/>
            <person name="Liu S."/>
            <person name="Hsing Y."/>
            <person name="Raghuvanshi S."/>
            <person name="Mohanty A."/>
            <person name="Bharti A.K."/>
            <person name="Gaur A."/>
            <person name="Gupta V."/>
            <person name="Kumar D."/>
            <person name="Ravi V."/>
            <person name="Vij S."/>
            <person name="Kapur A."/>
            <person name="Khurana P."/>
            <person name="Khurana P."/>
            <person name="Khurana J.P."/>
            <person name="Tyagi A.K."/>
            <person name="Gaikwad K."/>
            <person name="Singh A."/>
            <person name="Dalal V."/>
            <person name="Srivastava S."/>
            <person name="Dixit A."/>
            <person name="Pal A.K."/>
            <person name="Ghazi I.A."/>
            <person name="Yadav M."/>
            <person name="Pandit A."/>
            <person name="Bhargava A."/>
            <person name="Sureshbabu K."/>
            <person name="Batra K."/>
            <person name="Sharma T.R."/>
            <person name="Mohapatra T."/>
            <person name="Singh N.K."/>
            <person name="Messing J."/>
            <person name="Nelson A.B."/>
            <person name="Fuks G."/>
            <person name="Kavchok S."/>
            <person name="Keizer G."/>
            <person name="Linton E."/>
            <person name="Llaca V."/>
            <person name="Song R."/>
            <person name="Tanyolac B."/>
            <person name="Young S."/>
            <person name="Ho-Il K."/>
            <person name="Hahn J.H."/>
            <person name="Sangsakoo G."/>
            <person name="Vanavichit A."/>
            <person name="de Mattos Luiz.A.T."/>
            <person name="Zimmer P.D."/>
            <person name="Malone G."/>
            <person name="Dellagostin O."/>
            <person name="de Oliveira A.C."/>
            <person name="Bevan M."/>
            <person name="Bancroft I."/>
            <person name="Minx P."/>
            <person name="Cordum H."/>
            <person name="Wilson R."/>
            <person name="Cheng Z."/>
            <person name="Jin W."/>
            <person name="Jiang J."/>
            <person name="Leong S.A."/>
            <person name="Iwama H."/>
            <person name="Gojobori T."/>
            <person name="Itoh T."/>
            <person name="Niimura Y."/>
            <person name="Fujii Y."/>
            <person name="Habara T."/>
            <person name="Sakai H."/>
            <person name="Sato Y."/>
            <person name="Wilson G."/>
            <person name="Kumar K."/>
            <person name="McCouch S."/>
            <person name="Juretic N."/>
            <person name="Hoen D."/>
            <person name="Wright S."/>
            <person name="Bruskiewich R."/>
            <person name="Bureau T."/>
            <person name="Miyao A."/>
            <person name="Hirochika H."/>
            <person name="Nishikawa T."/>
            <person name="Kadowaki K."/>
            <person name="Sugiura M."/>
            <person name="Burr B."/>
            <person name="Sasaki T."/>
        </authorList>
    </citation>
    <scope>NUCLEOTIDE SEQUENCE [LARGE SCALE GENOMIC DNA]</scope>
    <source>
        <strain evidence="3">cv. Nipponbare</strain>
    </source>
</reference>
<feature type="compositionally biased region" description="Basic residues" evidence="1">
    <location>
        <begin position="115"/>
        <end position="134"/>
    </location>
</feature>
<reference evidence="3" key="2">
    <citation type="journal article" date="2008" name="Nucleic Acids Res.">
        <title>The rice annotation project database (RAP-DB): 2008 update.</title>
        <authorList>
            <consortium name="The rice annotation project (RAP)"/>
        </authorList>
    </citation>
    <scope>GENOME REANNOTATION</scope>
    <source>
        <strain evidence="3">cv. Nipponbare</strain>
    </source>
</reference>
<organism evidence="2 3">
    <name type="scientific">Oryza sativa subsp. japonica</name>
    <name type="common">Rice</name>
    <dbReference type="NCBI Taxonomy" id="39947"/>
    <lineage>
        <taxon>Eukaryota</taxon>
        <taxon>Viridiplantae</taxon>
        <taxon>Streptophyta</taxon>
        <taxon>Embryophyta</taxon>
        <taxon>Tracheophyta</taxon>
        <taxon>Spermatophyta</taxon>
        <taxon>Magnoliopsida</taxon>
        <taxon>Liliopsida</taxon>
        <taxon>Poales</taxon>
        <taxon>Poaceae</taxon>
        <taxon>BOP clade</taxon>
        <taxon>Oryzoideae</taxon>
        <taxon>Oryzeae</taxon>
        <taxon>Oryzinae</taxon>
        <taxon>Oryza</taxon>
        <taxon>Oryza sativa</taxon>
    </lineage>
</organism>
<evidence type="ECO:0000313" key="3">
    <source>
        <dbReference type="Proteomes" id="UP000000763"/>
    </source>
</evidence>
<gene>
    <name evidence="2" type="primary">P0640E12.133</name>
</gene>
<feature type="compositionally biased region" description="Low complexity" evidence="1">
    <location>
        <begin position="183"/>
        <end position="192"/>
    </location>
</feature>
<dbReference type="Proteomes" id="UP000000763">
    <property type="component" value="Chromosome 7"/>
</dbReference>
<feature type="compositionally biased region" description="Pro residues" evidence="1">
    <location>
        <begin position="161"/>
        <end position="182"/>
    </location>
</feature>